<dbReference type="GO" id="GO:0051400">
    <property type="term" value="F:BH domain binding"/>
    <property type="evidence" value="ECO:0007669"/>
    <property type="project" value="TreeGrafter"/>
</dbReference>
<dbReference type="Gene3D" id="1.10.437.10">
    <property type="entry name" value="Blc2-like"/>
    <property type="match status" value="1"/>
</dbReference>
<dbReference type="InterPro" id="IPR036834">
    <property type="entry name" value="Bcl-2-like_sf"/>
</dbReference>
<accession>A0A267GQ17</accession>
<proteinExistence type="inferred from homology"/>
<dbReference type="PROSITE" id="PS50062">
    <property type="entry name" value="BCL2_FAMILY"/>
    <property type="match status" value="1"/>
</dbReference>
<keyword evidence="5" id="KW-1185">Reference proteome</keyword>
<dbReference type="InterPro" id="IPR002475">
    <property type="entry name" value="Bcl2-like"/>
</dbReference>
<feature type="non-terminal residue" evidence="4">
    <location>
        <position position="1"/>
    </location>
</feature>
<dbReference type="STRING" id="282301.A0A267GQ17"/>
<reference evidence="4 5" key="1">
    <citation type="submission" date="2017-06" db="EMBL/GenBank/DDBJ databases">
        <title>A platform for efficient transgenesis in Macrostomum lignano, a flatworm model organism for stem cell research.</title>
        <authorList>
            <person name="Berezikov E."/>
        </authorList>
    </citation>
    <scope>NUCLEOTIDE SEQUENCE [LARGE SCALE GENOMIC DNA]</scope>
    <source>
        <strain evidence="4">DV1</strain>
        <tissue evidence="4">Whole organism</tissue>
    </source>
</reference>
<evidence type="ECO:0000313" key="4">
    <source>
        <dbReference type="EMBL" id="PAA88128.1"/>
    </source>
</evidence>
<dbReference type="SUPFAM" id="SSF56854">
    <property type="entry name" value="Bcl-2 inhibitors of programmed cell death"/>
    <property type="match status" value="1"/>
</dbReference>
<dbReference type="Proteomes" id="UP000215902">
    <property type="component" value="Unassembled WGS sequence"/>
</dbReference>
<feature type="compositionally biased region" description="Polar residues" evidence="3">
    <location>
        <begin position="1"/>
        <end position="11"/>
    </location>
</feature>
<dbReference type="InterPro" id="IPR026298">
    <property type="entry name" value="Bcl-2_fam"/>
</dbReference>
<evidence type="ECO:0000256" key="2">
    <source>
        <dbReference type="ARBA" id="ARBA00022703"/>
    </source>
</evidence>
<dbReference type="EMBL" id="NIVC01000201">
    <property type="protein sequence ID" value="PAA88128.1"/>
    <property type="molecule type" value="Genomic_DNA"/>
</dbReference>
<organism evidence="4 5">
    <name type="scientific">Macrostomum lignano</name>
    <dbReference type="NCBI Taxonomy" id="282301"/>
    <lineage>
        <taxon>Eukaryota</taxon>
        <taxon>Metazoa</taxon>
        <taxon>Spiralia</taxon>
        <taxon>Lophotrochozoa</taxon>
        <taxon>Platyhelminthes</taxon>
        <taxon>Rhabditophora</taxon>
        <taxon>Macrostomorpha</taxon>
        <taxon>Macrostomida</taxon>
        <taxon>Macrostomidae</taxon>
        <taxon>Macrostomum</taxon>
    </lineage>
</organism>
<comment type="caution">
    <text evidence="4">The sequence shown here is derived from an EMBL/GenBank/DDBJ whole genome shotgun (WGS) entry which is preliminary data.</text>
</comment>
<gene>
    <name evidence="4" type="ORF">BOX15_Mlig022570g1</name>
</gene>
<dbReference type="OrthoDB" id="5947850at2759"/>
<evidence type="ECO:0000256" key="3">
    <source>
        <dbReference type="SAM" id="MobiDB-lite"/>
    </source>
</evidence>
<dbReference type="GO" id="GO:0042981">
    <property type="term" value="P:regulation of apoptotic process"/>
    <property type="evidence" value="ECO:0007669"/>
    <property type="project" value="InterPro"/>
</dbReference>
<comment type="similarity">
    <text evidence="1">Belongs to the Bcl-2 family.</text>
</comment>
<evidence type="ECO:0000256" key="1">
    <source>
        <dbReference type="ARBA" id="ARBA00009458"/>
    </source>
</evidence>
<name>A0A267GQ17_9PLAT</name>
<dbReference type="GO" id="GO:0001836">
    <property type="term" value="P:release of cytochrome c from mitochondria"/>
    <property type="evidence" value="ECO:0007669"/>
    <property type="project" value="TreeGrafter"/>
</dbReference>
<keyword evidence="2" id="KW-0053">Apoptosis</keyword>
<evidence type="ECO:0000313" key="5">
    <source>
        <dbReference type="Proteomes" id="UP000215902"/>
    </source>
</evidence>
<feature type="region of interest" description="Disordered" evidence="3">
    <location>
        <begin position="1"/>
        <end position="27"/>
    </location>
</feature>
<dbReference type="GO" id="GO:0008630">
    <property type="term" value="P:intrinsic apoptotic signaling pathway in response to DNA damage"/>
    <property type="evidence" value="ECO:0007669"/>
    <property type="project" value="TreeGrafter"/>
</dbReference>
<dbReference type="GO" id="GO:0005741">
    <property type="term" value="C:mitochondrial outer membrane"/>
    <property type="evidence" value="ECO:0007669"/>
    <property type="project" value="TreeGrafter"/>
</dbReference>
<protein>
    <submittedName>
        <fullName evidence="4">Uncharacterized protein</fullName>
    </submittedName>
</protein>
<dbReference type="PANTHER" id="PTHR11256">
    <property type="entry name" value="BCL-2 RELATED"/>
    <property type="match status" value="1"/>
</dbReference>
<dbReference type="AlphaFoldDB" id="A0A267GQ17"/>
<dbReference type="GO" id="GO:0097192">
    <property type="term" value="P:extrinsic apoptotic signaling pathway in absence of ligand"/>
    <property type="evidence" value="ECO:0007669"/>
    <property type="project" value="TreeGrafter"/>
</dbReference>
<sequence>YSGVKSSQPAMQNPPNPSIRIDGPAAGEDENNNEIVSAFAAAASPVWRQEARSLCREYIGHRLYRAGCMTPSLLYSLPPNAGSQTSQRLRRLCHRLELLHPAVFAQPLTGQLGLTLLPTNGVTDAVAMATIRRAYRKFARRLLSMPPDCDWDWGRPVALFCMAGAFAVDYASARMQLRLLGGRSCEQAIESLAECLSECLAECAVECSELFDWLTERGGWVFPDPETSAFANRSGQHDGATVWQKILARCVQYYYQLLGRCA</sequence>